<evidence type="ECO:0000313" key="2">
    <source>
        <dbReference type="Proteomes" id="UP000005238"/>
    </source>
</evidence>
<dbReference type="EMBL" id="DS566022">
    <property type="status" value="NOT_ANNOTATED_CDS"/>
    <property type="molecule type" value="Genomic_DNA"/>
</dbReference>
<reference evidence="2" key="1">
    <citation type="journal article" date="2006" name="Science">
        <title>Phytophthora genome sequences uncover evolutionary origins and mechanisms of pathogenesis.</title>
        <authorList>
            <person name="Tyler B.M."/>
            <person name="Tripathy S."/>
            <person name="Zhang X."/>
            <person name="Dehal P."/>
            <person name="Jiang R.H."/>
            <person name="Aerts A."/>
            <person name="Arredondo F.D."/>
            <person name="Baxter L."/>
            <person name="Bensasson D."/>
            <person name="Beynon J.L."/>
            <person name="Chapman J."/>
            <person name="Damasceno C.M."/>
            <person name="Dorrance A.E."/>
            <person name="Dou D."/>
            <person name="Dickerman A.W."/>
            <person name="Dubchak I.L."/>
            <person name="Garbelotto M."/>
            <person name="Gijzen M."/>
            <person name="Gordon S.G."/>
            <person name="Govers F."/>
            <person name="Grunwald N.J."/>
            <person name="Huang W."/>
            <person name="Ivors K.L."/>
            <person name="Jones R.W."/>
            <person name="Kamoun S."/>
            <person name="Krampis K."/>
            <person name="Lamour K.H."/>
            <person name="Lee M.K."/>
            <person name="McDonald W.H."/>
            <person name="Medina M."/>
            <person name="Meijer H.J."/>
            <person name="Nordberg E.K."/>
            <person name="Maclean D.J."/>
            <person name="Ospina-Giraldo M.D."/>
            <person name="Morris P.F."/>
            <person name="Phuntumart V."/>
            <person name="Putnam N.H."/>
            <person name="Rash S."/>
            <person name="Rose J.K."/>
            <person name="Sakihama Y."/>
            <person name="Salamov A.A."/>
            <person name="Savidor A."/>
            <person name="Scheuring C.F."/>
            <person name="Smith B.M."/>
            <person name="Sobral B.W."/>
            <person name="Terry A."/>
            <person name="Torto-Alalibo T.A."/>
            <person name="Win J."/>
            <person name="Xu Z."/>
            <person name="Zhang H."/>
            <person name="Grigoriev I.V."/>
            <person name="Rokhsar D.S."/>
            <person name="Boore J.L."/>
        </authorList>
    </citation>
    <scope>NUCLEOTIDE SEQUENCE [LARGE SCALE GENOMIC DNA]</scope>
    <source>
        <strain evidence="2">Pr102</strain>
    </source>
</reference>
<dbReference type="GO" id="GO:0004113">
    <property type="term" value="F:2',3'-cyclic-nucleotide 3'-phosphodiesterase activity"/>
    <property type="evidence" value="ECO:0000318"/>
    <property type="project" value="GO_Central"/>
</dbReference>
<dbReference type="Gene3D" id="3.90.1140.10">
    <property type="entry name" value="Cyclic phosphodiesterase"/>
    <property type="match status" value="1"/>
</dbReference>
<proteinExistence type="predicted"/>
<dbReference type="PANTHER" id="PTHR28141">
    <property type="entry name" value="2',3'-CYCLIC-NUCLEOTIDE 3'-PHOSPHODIESTERASE"/>
    <property type="match status" value="1"/>
</dbReference>
<dbReference type="SUPFAM" id="SSF55144">
    <property type="entry name" value="LigT-like"/>
    <property type="match status" value="1"/>
</dbReference>
<dbReference type="GO" id="GO:0009187">
    <property type="term" value="P:cyclic nucleotide metabolic process"/>
    <property type="evidence" value="ECO:0000318"/>
    <property type="project" value="GO_Central"/>
</dbReference>
<accession>H3GM08</accession>
<dbReference type="VEuPathDB" id="FungiDB:KRP22_7515"/>
<evidence type="ECO:0008006" key="3">
    <source>
        <dbReference type="Google" id="ProtNLM"/>
    </source>
</evidence>
<dbReference type="Proteomes" id="UP000005238">
    <property type="component" value="Unassembled WGS sequence"/>
</dbReference>
<dbReference type="EnsemblProtists" id="Phyra77480">
    <property type="protein sequence ID" value="Phyra77480"/>
    <property type="gene ID" value="Phyra77480"/>
</dbReference>
<organism evidence="1 2">
    <name type="scientific">Phytophthora ramorum</name>
    <name type="common">Sudden oak death agent</name>
    <dbReference type="NCBI Taxonomy" id="164328"/>
    <lineage>
        <taxon>Eukaryota</taxon>
        <taxon>Sar</taxon>
        <taxon>Stramenopiles</taxon>
        <taxon>Oomycota</taxon>
        <taxon>Peronosporomycetes</taxon>
        <taxon>Peronosporales</taxon>
        <taxon>Peronosporaceae</taxon>
        <taxon>Phytophthora</taxon>
    </lineage>
</organism>
<dbReference type="VEuPathDB" id="FungiDB:KRP23_2626"/>
<dbReference type="HOGENOM" id="CLU_1464021_0_0_1"/>
<dbReference type="InterPro" id="IPR009097">
    <property type="entry name" value="Cyclic_Pdiesterase"/>
</dbReference>
<evidence type="ECO:0000313" key="1">
    <source>
        <dbReference type="EnsemblProtists" id="Phyra77480"/>
    </source>
</evidence>
<reference evidence="1" key="2">
    <citation type="submission" date="2015-06" db="UniProtKB">
        <authorList>
            <consortium name="EnsemblProtists"/>
        </authorList>
    </citation>
    <scope>IDENTIFICATION</scope>
    <source>
        <strain evidence="1">Pr102</strain>
    </source>
</reference>
<dbReference type="InParanoid" id="H3GM08"/>
<dbReference type="InterPro" id="IPR012386">
    <property type="entry name" value="Cyclic-nucl_3Pdiesterase"/>
</dbReference>
<dbReference type="eggNOG" id="ENOG502S7MQ">
    <property type="taxonomic scope" value="Eukaryota"/>
</dbReference>
<sequence>MADSADLVAGFSVWAVPGQSAAQELGDVIKTYAGRLQTLPFLPHMTVLSGVKLDKRLLKGLSVAEVTTKLSELADSMRALDVEIQTVTFKIYAVERNDEFMPHVSFLIARDDTQYRHDGSSPRAQVLCTRGHSDRCFRSGNNAHSLIHDAAGNQQLSHSRGPLVRDLPTALPPVVASAVGRSHAV</sequence>
<keyword evidence="2" id="KW-1185">Reference proteome</keyword>
<name>H3GM08_PHYRM</name>
<dbReference type="AlphaFoldDB" id="H3GM08"/>
<protein>
    <recommendedName>
        <fullName evidence="3">Cyclic phosphodiesterase-like protein</fullName>
    </recommendedName>
</protein>
<dbReference type="PANTHER" id="PTHR28141:SF1">
    <property type="entry name" value="2',3'-CYCLIC-NUCLEOTIDE 3'-PHOSPHODIESTERASE"/>
    <property type="match status" value="1"/>
</dbReference>